<dbReference type="AlphaFoldDB" id="A0A834UFN4"/>
<evidence type="ECO:0000313" key="3">
    <source>
        <dbReference type="Proteomes" id="UP000600918"/>
    </source>
</evidence>
<accession>A0A834UFN4</accession>
<dbReference type="Proteomes" id="UP000600918">
    <property type="component" value="Unassembled WGS sequence"/>
</dbReference>
<comment type="caution">
    <text evidence="2">The sequence shown here is derived from an EMBL/GenBank/DDBJ whole genome shotgun (WGS) entry which is preliminary data.</text>
</comment>
<name>A0A834UFN4_VESPE</name>
<feature type="region of interest" description="Disordered" evidence="1">
    <location>
        <begin position="115"/>
        <end position="135"/>
    </location>
</feature>
<proteinExistence type="predicted"/>
<gene>
    <name evidence="2" type="ORF">H0235_004023</name>
</gene>
<sequence>MPKWEPVSYPFRLKVLSPVSSATKRVGYTITRSEWSRGITAAGGSGGGGSKIHSHRRLVLLGPWIVTTGLDLSPFLACVRCERREERRVSAARMAQRARPNGSAKGDFSFGSFSPSPSPVSYDRPPVATSSRCGHPEQHNKLRLLVFGHRSIFYCNFATGS</sequence>
<protein>
    <submittedName>
        <fullName evidence="2">Uncharacterized protein</fullName>
    </submittedName>
</protein>
<evidence type="ECO:0000313" key="2">
    <source>
        <dbReference type="EMBL" id="KAF7435832.1"/>
    </source>
</evidence>
<reference evidence="2" key="1">
    <citation type="journal article" date="2020" name="G3 (Bethesda)">
        <title>High-Quality Assemblies for Three Invasive Social Wasps from the &lt;i&gt;Vespula&lt;/i&gt; Genus.</title>
        <authorList>
            <person name="Harrop T.W.R."/>
            <person name="Guhlin J."/>
            <person name="McLaughlin G.M."/>
            <person name="Permina E."/>
            <person name="Stockwell P."/>
            <person name="Gilligan J."/>
            <person name="Le Lec M.F."/>
            <person name="Gruber M.A.M."/>
            <person name="Quinn O."/>
            <person name="Lovegrove M."/>
            <person name="Duncan E.J."/>
            <person name="Remnant E.J."/>
            <person name="Van Eeckhoven J."/>
            <person name="Graham B."/>
            <person name="Knapp R.A."/>
            <person name="Langford K.W."/>
            <person name="Kronenberg Z."/>
            <person name="Press M.O."/>
            <person name="Eacker S.M."/>
            <person name="Wilson-Rankin E.E."/>
            <person name="Purcell J."/>
            <person name="Lester P.J."/>
            <person name="Dearden P.K."/>
        </authorList>
    </citation>
    <scope>NUCLEOTIDE SEQUENCE</scope>
    <source>
        <strain evidence="2">Volc-1</strain>
    </source>
</reference>
<keyword evidence="3" id="KW-1185">Reference proteome</keyword>
<dbReference type="EMBL" id="JACSDY010000002">
    <property type="protein sequence ID" value="KAF7435832.1"/>
    <property type="molecule type" value="Genomic_DNA"/>
</dbReference>
<organism evidence="2 3">
    <name type="scientific">Vespula pensylvanica</name>
    <name type="common">Western yellow jacket</name>
    <name type="synonym">Wasp</name>
    <dbReference type="NCBI Taxonomy" id="30213"/>
    <lineage>
        <taxon>Eukaryota</taxon>
        <taxon>Metazoa</taxon>
        <taxon>Ecdysozoa</taxon>
        <taxon>Arthropoda</taxon>
        <taxon>Hexapoda</taxon>
        <taxon>Insecta</taxon>
        <taxon>Pterygota</taxon>
        <taxon>Neoptera</taxon>
        <taxon>Endopterygota</taxon>
        <taxon>Hymenoptera</taxon>
        <taxon>Apocrita</taxon>
        <taxon>Aculeata</taxon>
        <taxon>Vespoidea</taxon>
        <taxon>Vespidae</taxon>
        <taxon>Vespinae</taxon>
        <taxon>Vespula</taxon>
    </lineage>
</organism>
<evidence type="ECO:0000256" key="1">
    <source>
        <dbReference type="SAM" id="MobiDB-lite"/>
    </source>
</evidence>